<organism evidence="2 3">
    <name type="scientific">Streptomyces oryzae</name>
    <dbReference type="NCBI Taxonomy" id="1434886"/>
    <lineage>
        <taxon>Bacteria</taxon>
        <taxon>Bacillati</taxon>
        <taxon>Actinomycetota</taxon>
        <taxon>Actinomycetes</taxon>
        <taxon>Kitasatosporales</taxon>
        <taxon>Streptomycetaceae</taxon>
        <taxon>Streptomyces</taxon>
    </lineage>
</organism>
<dbReference type="Proteomes" id="UP001519064">
    <property type="component" value="Unassembled WGS sequence"/>
</dbReference>
<keyword evidence="3" id="KW-1185">Reference proteome</keyword>
<feature type="region of interest" description="Disordered" evidence="1">
    <location>
        <begin position="1"/>
        <end position="30"/>
    </location>
</feature>
<evidence type="ECO:0000256" key="1">
    <source>
        <dbReference type="SAM" id="MobiDB-lite"/>
    </source>
</evidence>
<comment type="caution">
    <text evidence="2">The sequence shown here is derived from an EMBL/GenBank/DDBJ whole genome shotgun (WGS) entry which is preliminary data.</text>
</comment>
<evidence type="ECO:0000313" key="3">
    <source>
        <dbReference type="Proteomes" id="UP001519064"/>
    </source>
</evidence>
<name>A0ABS3XKT9_9ACTN</name>
<accession>A0ABS3XKT9</accession>
<proteinExistence type="predicted"/>
<evidence type="ECO:0000313" key="2">
    <source>
        <dbReference type="EMBL" id="MBO8196016.1"/>
    </source>
</evidence>
<gene>
    <name evidence="2" type="ORF">ITI46_30865</name>
</gene>
<sequence length="94" mass="10046">MPYRRRPPGRRTPRSPHLPAPRPGADVPTGPAVALRAHAAALGAHAERLRAGAEALEWTGPEAAAFHHRVQQLAHRCTVAARSLTDAATLLDAR</sequence>
<reference evidence="2 3" key="1">
    <citation type="submission" date="2020-11" db="EMBL/GenBank/DDBJ databases">
        <title>Streptomyces spirodelae sp. nov., isolated from duckweed.</title>
        <authorList>
            <person name="Saimee Y."/>
            <person name="Duangmal K."/>
        </authorList>
    </citation>
    <scope>NUCLEOTIDE SEQUENCE [LARGE SCALE GENOMIC DNA]</scope>
    <source>
        <strain evidence="2 3">S16-07</strain>
    </source>
</reference>
<dbReference type="EMBL" id="JADKMA010000242">
    <property type="protein sequence ID" value="MBO8196016.1"/>
    <property type="molecule type" value="Genomic_DNA"/>
</dbReference>
<protein>
    <submittedName>
        <fullName evidence="2">Uncharacterized protein</fullName>
    </submittedName>
</protein>
<feature type="compositionally biased region" description="Basic residues" evidence="1">
    <location>
        <begin position="1"/>
        <end position="14"/>
    </location>
</feature>